<sequence>MKEFITYSPQQTFELGQRIGEKSLPGTVICLSGEMGAGKTALTQGIVKGIGIEDYVTSPTYTLVNEYYGDIPVYHFDVFRIEDVEELDEIGFDEYLYGQGVVIIEWPSQILESLPKEYLWISIDKGEKEDQRILKLTAQGKSYEKQIEEL</sequence>
<keyword evidence="9" id="KW-0460">Magnesium</keyword>
<keyword evidence="6" id="KW-0479">Metal-binding</keyword>
<reference evidence="11" key="1">
    <citation type="submission" date="2022-07" db="EMBL/GenBank/DDBJ databases">
        <title>Enhanced cultured diversity of the mouse gut microbiota enables custom-made synthetic communities.</title>
        <authorList>
            <person name="Afrizal A."/>
        </authorList>
    </citation>
    <scope>NUCLEOTIDE SEQUENCE</scope>
    <source>
        <strain evidence="11">DSM 28593</strain>
    </source>
</reference>
<dbReference type="Pfam" id="PF02367">
    <property type="entry name" value="TsaE"/>
    <property type="match status" value="1"/>
</dbReference>
<dbReference type="GO" id="GO:0046872">
    <property type="term" value="F:metal ion binding"/>
    <property type="evidence" value="ECO:0007669"/>
    <property type="project" value="UniProtKB-KW"/>
</dbReference>
<dbReference type="InterPro" id="IPR027417">
    <property type="entry name" value="P-loop_NTPase"/>
</dbReference>
<comment type="subcellular location">
    <subcellularLocation>
        <location evidence="1">Cytoplasm</location>
    </subcellularLocation>
</comment>
<evidence type="ECO:0000256" key="3">
    <source>
        <dbReference type="ARBA" id="ARBA00019010"/>
    </source>
</evidence>
<evidence type="ECO:0000256" key="5">
    <source>
        <dbReference type="ARBA" id="ARBA00022694"/>
    </source>
</evidence>
<organism evidence="11 12">
    <name type="scientific">Irregularibacter muris</name>
    <dbReference type="NCBI Taxonomy" id="1796619"/>
    <lineage>
        <taxon>Bacteria</taxon>
        <taxon>Bacillati</taxon>
        <taxon>Bacillota</taxon>
        <taxon>Clostridia</taxon>
        <taxon>Eubacteriales</taxon>
        <taxon>Eubacteriaceae</taxon>
        <taxon>Irregularibacter</taxon>
    </lineage>
</organism>
<gene>
    <name evidence="11" type="primary">tsaE</name>
    <name evidence="11" type="ORF">NSA47_07890</name>
</gene>
<dbReference type="GO" id="GO:0005737">
    <property type="term" value="C:cytoplasm"/>
    <property type="evidence" value="ECO:0007669"/>
    <property type="project" value="UniProtKB-SubCell"/>
</dbReference>
<proteinExistence type="inferred from homology"/>
<protein>
    <recommendedName>
        <fullName evidence="3">tRNA threonylcarbamoyladenosine biosynthesis protein TsaE</fullName>
    </recommendedName>
    <alternativeName>
        <fullName evidence="10">t(6)A37 threonylcarbamoyladenosine biosynthesis protein TsaE</fullName>
    </alternativeName>
</protein>
<dbReference type="NCBIfam" id="TIGR00150">
    <property type="entry name" value="T6A_YjeE"/>
    <property type="match status" value="1"/>
</dbReference>
<evidence type="ECO:0000256" key="6">
    <source>
        <dbReference type="ARBA" id="ARBA00022723"/>
    </source>
</evidence>
<dbReference type="PANTHER" id="PTHR33540:SF2">
    <property type="entry name" value="TRNA THREONYLCARBAMOYLADENOSINE BIOSYNTHESIS PROTEIN TSAE"/>
    <property type="match status" value="1"/>
</dbReference>
<evidence type="ECO:0000256" key="4">
    <source>
        <dbReference type="ARBA" id="ARBA00022490"/>
    </source>
</evidence>
<dbReference type="GO" id="GO:0005524">
    <property type="term" value="F:ATP binding"/>
    <property type="evidence" value="ECO:0007669"/>
    <property type="project" value="UniProtKB-KW"/>
</dbReference>
<evidence type="ECO:0000256" key="10">
    <source>
        <dbReference type="ARBA" id="ARBA00032441"/>
    </source>
</evidence>
<dbReference type="EMBL" id="JANKAS010000005">
    <property type="protein sequence ID" value="MCR1898903.1"/>
    <property type="molecule type" value="Genomic_DNA"/>
</dbReference>
<name>A0AAE3HGZ7_9FIRM</name>
<evidence type="ECO:0000256" key="2">
    <source>
        <dbReference type="ARBA" id="ARBA00007599"/>
    </source>
</evidence>
<evidence type="ECO:0000313" key="11">
    <source>
        <dbReference type="EMBL" id="MCR1898903.1"/>
    </source>
</evidence>
<dbReference type="GO" id="GO:0002949">
    <property type="term" value="P:tRNA threonylcarbamoyladenosine modification"/>
    <property type="evidence" value="ECO:0007669"/>
    <property type="project" value="InterPro"/>
</dbReference>
<dbReference type="Gene3D" id="3.40.50.300">
    <property type="entry name" value="P-loop containing nucleotide triphosphate hydrolases"/>
    <property type="match status" value="1"/>
</dbReference>
<dbReference type="InterPro" id="IPR003442">
    <property type="entry name" value="T6A_TsaE"/>
</dbReference>
<keyword evidence="7" id="KW-0547">Nucleotide-binding</keyword>
<dbReference type="AlphaFoldDB" id="A0AAE3HGZ7"/>
<evidence type="ECO:0000256" key="8">
    <source>
        <dbReference type="ARBA" id="ARBA00022840"/>
    </source>
</evidence>
<comment type="similarity">
    <text evidence="2">Belongs to the TsaE family.</text>
</comment>
<keyword evidence="12" id="KW-1185">Reference proteome</keyword>
<dbReference type="SUPFAM" id="SSF52540">
    <property type="entry name" value="P-loop containing nucleoside triphosphate hydrolases"/>
    <property type="match status" value="1"/>
</dbReference>
<dbReference type="PANTHER" id="PTHR33540">
    <property type="entry name" value="TRNA THREONYLCARBAMOYLADENOSINE BIOSYNTHESIS PROTEIN TSAE"/>
    <property type="match status" value="1"/>
</dbReference>
<keyword evidence="4" id="KW-0963">Cytoplasm</keyword>
<keyword evidence="5" id="KW-0819">tRNA processing</keyword>
<evidence type="ECO:0000313" key="12">
    <source>
        <dbReference type="Proteomes" id="UP001205748"/>
    </source>
</evidence>
<evidence type="ECO:0000256" key="1">
    <source>
        <dbReference type="ARBA" id="ARBA00004496"/>
    </source>
</evidence>
<keyword evidence="8" id="KW-0067">ATP-binding</keyword>
<accession>A0AAE3HGZ7</accession>
<evidence type="ECO:0000256" key="9">
    <source>
        <dbReference type="ARBA" id="ARBA00022842"/>
    </source>
</evidence>
<dbReference type="Proteomes" id="UP001205748">
    <property type="component" value="Unassembled WGS sequence"/>
</dbReference>
<comment type="caution">
    <text evidence="11">The sequence shown here is derived from an EMBL/GenBank/DDBJ whole genome shotgun (WGS) entry which is preliminary data.</text>
</comment>
<evidence type="ECO:0000256" key="7">
    <source>
        <dbReference type="ARBA" id="ARBA00022741"/>
    </source>
</evidence>